<evidence type="ECO:0000256" key="3">
    <source>
        <dbReference type="ARBA" id="ARBA00022989"/>
    </source>
</evidence>
<feature type="chain" id="PRO_5042850266" description="G-protein coupled receptors family 3 profile domain-containing protein" evidence="8">
    <location>
        <begin position="19"/>
        <end position="1667"/>
    </location>
</feature>
<evidence type="ECO:0000256" key="1">
    <source>
        <dbReference type="ARBA" id="ARBA00004141"/>
    </source>
</evidence>
<proteinExistence type="predicted"/>
<dbReference type="Proteomes" id="UP001347796">
    <property type="component" value="Unassembled WGS sequence"/>
</dbReference>
<keyword evidence="4 7" id="KW-0472">Membrane</keyword>
<dbReference type="PRINTS" id="PR00248">
    <property type="entry name" value="GPCRMGR"/>
</dbReference>
<dbReference type="EMBL" id="JAZGQO010000010">
    <property type="protein sequence ID" value="KAK6174872.1"/>
    <property type="molecule type" value="Genomic_DNA"/>
</dbReference>
<evidence type="ECO:0000313" key="10">
    <source>
        <dbReference type="EMBL" id="KAK6174872.1"/>
    </source>
</evidence>
<feature type="transmembrane region" description="Helical" evidence="7">
    <location>
        <begin position="1437"/>
        <end position="1455"/>
    </location>
</feature>
<reference evidence="10 11" key="1">
    <citation type="submission" date="2024-01" db="EMBL/GenBank/DDBJ databases">
        <title>The genome of the rayed Mediterranean limpet Patella caerulea (Linnaeus, 1758).</title>
        <authorList>
            <person name="Anh-Thu Weber A."/>
            <person name="Halstead-Nussloch G."/>
        </authorList>
    </citation>
    <scope>NUCLEOTIDE SEQUENCE [LARGE SCALE GENOMIC DNA]</scope>
    <source>
        <strain evidence="10">AATW-2023a</strain>
        <tissue evidence="10">Whole specimen</tissue>
    </source>
</reference>
<evidence type="ECO:0000256" key="2">
    <source>
        <dbReference type="ARBA" id="ARBA00022692"/>
    </source>
</evidence>
<feature type="transmembrane region" description="Helical" evidence="7">
    <location>
        <begin position="1581"/>
        <end position="1602"/>
    </location>
</feature>
<feature type="transmembrane region" description="Helical" evidence="7">
    <location>
        <begin position="1403"/>
        <end position="1425"/>
    </location>
</feature>
<evidence type="ECO:0000313" key="11">
    <source>
        <dbReference type="Proteomes" id="UP001347796"/>
    </source>
</evidence>
<dbReference type="InterPro" id="IPR028082">
    <property type="entry name" value="Peripla_BP_I"/>
</dbReference>
<feature type="transmembrane region" description="Helical" evidence="7">
    <location>
        <begin position="1521"/>
        <end position="1542"/>
    </location>
</feature>
<dbReference type="InterPro" id="IPR000337">
    <property type="entry name" value="GPCR_3"/>
</dbReference>
<protein>
    <recommendedName>
        <fullName evidence="9">G-protein coupled receptors family 3 profile domain-containing protein</fullName>
    </recommendedName>
</protein>
<dbReference type="GO" id="GO:0016020">
    <property type="term" value="C:membrane"/>
    <property type="evidence" value="ECO:0007669"/>
    <property type="project" value="UniProtKB-SubCell"/>
</dbReference>
<keyword evidence="6" id="KW-0325">Glycoprotein</keyword>
<keyword evidence="8" id="KW-0732">Signal</keyword>
<keyword evidence="5" id="KW-0675">Receptor</keyword>
<dbReference type="InterPro" id="IPR001828">
    <property type="entry name" value="ANF_lig-bd_rcpt"/>
</dbReference>
<evidence type="ECO:0000256" key="7">
    <source>
        <dbReference type="SAM" id="Phobius"/>
    </source>
</evidence>
<dbReference type="Pfam" id="PF00003">
    <property type="entry name" value="7tm_3"/>
    <property type="match status" value="1"/>
</dbReference>
<feature type="domain" description="G-protein coupled receptors family 3 profile" evidence="9">
    <location>
        <begin position="1368"/>
        <end position="1608"/>
    </location>
</feature>
<dbReference type="InterPro" id="IPR050726">
    <property type="entry name" value="mGluR"/>
</dbReference>
<gene>
    <name evidence="10" type="ORF">SNE40_013438</name>
</gene>
<dbReference type="PANTHER" id="PTHR24060">
    <property type="entry name" value="METABOTROPIC GLUTAMATE RECEPTOR"/>
    <property type="match status" value="1"/>
</dbReference>
<organism evidence="10 11">
    <name type="scientific">Patella caerulea</name>
    <name type="common">Rayed Mediterranean limpet</name>
    <dbReference type="NCBI Taxonomy" id="87958"/>
    <lineage>
        <taxon>Eukaryota</taxon>
        <taxon>Metazoa</taxon>
        <taxon>Spiralia</taxon>
        <taxon>Lophotrochozoa</taxon>
        <taxon>Mollusca</taxon>
        <taxon>Gastropoda</taxon>
        <taxon>Patellogastropoda</taxon>
        <taxon>Patelloidea</taxon>
        <taxon>Patellidae</taxon>
        <taxon>Patella</taxon>
    </lineage>
</organism>
<evidence type="ECO:0000256" key="8">
    <source>
        <dbReference type="SAM" id="SignalP"/>
    </source>
</evidence>
<dbReference type="InterPro" id="IPR017978">
    <property type="entry name" value="GPCR_3_C"/>
</dbReference>
<name>A0AAN8JBL1_PATCE</name>
<dbReference type="SUPFAM" id="SSF53822">
    <property type="entry name" value="Periplasmic binding protein-like I"/>
    <property type="match status" value="3"/>
</dbReference>
<comment type="caution">
    <text evidence="10">The sequence shown here is derived from an EMBL/GenBank/DDBJ whole genome shotgun (WGS) entry which is preliminary data.</text>
</comment>
<feature type="transmembrane region" description="Helical" evidence="7">
    <location>
        <begin position="1476"/>
        <end position="1496"/>
    </location>
</feature>
<feature type="signal peptide" evidence="8">
    <location>
        <begin position="1"/>
        <end position="18"/>
    </location>
</feature>
<dbReference type="Pfam" id="PF01094">
    <property type="entry name" value="ANF_receptor"/>
    <property type="match status" value="2"/>
</dbReference>
<keyword evidence="2 7" id="KW-0812">Transmembrane</keyword>
<keyword evidence="3 7" id="KW-1133">Transmembrane helix</keyword>
<feature type="transmembrane region" description="Helical" evidence="7">
    <location>
        <begin position="1367"/>
        <end position="1391"/>
    </location>
</feature>
<dbReference type="Gene3D" id="3.40.50.2300">
    <property type="match status" value="6"/>
</dbReference>
<evidence type="ECO:0000256" key="5">
    <source>
        <dbReference type="ARBA" id="ARBA00023170"/>
    </source>
</evidence>
<accession>A0AAN8JBL1</accession>
<dbReference type="PROSITE" id="PS50259">
    <property type="entry name" value="G_PROTEIN_RECEP_F3_4"/>
    <property type="match status" value="1"/>
</dbReference>
<keyword evidence="11" id="KW-1185">Reference proteome</keyword>
<evidence type="ECO:0000256" key="4">
    <source>
        <dbReference type="ARBA" id="ARBA00023136"/>
    </source>
</evidence>
<dbReference type="CDD" id="cd13953">
    <property type="entry name" value="7tm_classC_mGluR-like"/>
    <property type="match status" value="1"/>
</dbReference>
<dbReference type="GO" id="GO:0004930">
    <property type="term" value="F:G protein-coupled receptor activity"/>
    <property type="evidence" value="ECO:0007669"/>
    <property type="project" value="InterPro"/>
</dbReference>
<sequence>MPGIVLYVIVATCGCSFALPPTPIFQQDGDIDIVCLFDIHERQTQGKCEDFNSVTMEMAYTALWKWQELNKTSSITSIGLRVYDLCGSDKIAIEILSEYINNNNNRLGGVISYTGKEPTNVISEMLRHLYVPHVKFTSDVMTNIDDVFDNRMTVSLALERRVEAAVDALGVLNWTYVDVVTLNNTGAISEQDYFLQLLKPTKVCVHQHQILNPDSLETLQLPRSVPKGIILFTGDVLTRRMFTNMEKSSFNKVLIVGGISDVDLSQKLFSKDLVILVEHFTEIQQLSDFIAQQQSRLNNSANRAELFLSDFECDVNITAGANMTPESCALPSMTSRSLHATSDSVSTMFKLLVTLVTTNCTRDIKSCLPISVRDLLQYHRNGGQSEEWKPYLELVSLSNGPVKKVFDIAADLSQLYGNVKVEGHLPEVMYTSNCKENCLTCSVCSARYRSNEQIVIQPADIFIVGTFPIYTSTSVGTCATANPPGLQAARAFLSAIDSFKNRYNDTISLQNITIGGVVFDSCSHFKNPDVRVTDIESCIYDYQDASGSRVNLPPVRTAAYFHFHENIDHVTTVQSNPKLSTSVSSLGLGLERHVYKHYSDALTKVLHKIKWTYFKIIHSTNTALRQLVNEFIANTDIGDLCIADVIEIGPGVDDYLPQATLLNKDGVGTLLFTTVDDTAKILDSIQSLNNSAIKQKLFIFPWNIQALIDIKRPEFLENALLLRPKNWPITVIDDTLNDDVIPWLPDFDSKSNLTLSKEMESSVIVGVDLLLSTINAVYRELCTKQNGVCGEFSDYRDLKPRLESTFEMLLSGMESPFEIHDYRMVGDLLDTVQIGKIEIGGDVTLALSLADNTRGTMVDIAPSTCTAWCPKCYTCKNGQTSVKDLLYLPGDILITGVLPVHVTGTSSFECGDMSEDAFISQSVEAFMYAVESSQTRYPYLLNNVKIGAVILDYCSNPYKAIQMVGNYESCGILFNETESLPPSPRTNLGYVVHGDNHTLDPVAESIKDLNKLVVTTYKSPIDAGLISGDAGNVPKSAAIVDLLLKLNWTYIYLVTSDSDVYKGAADTFIKIASNRGVCVGKILGLDNSVKSIVEISQYIESSAKAVVMITSRMSVKLFYTSRDQRSTARPWIIDITGDDWNSDDLSDLQLPQGSILIDKQGKSNSGFENYMSKFNISLPEVNVWWRTYWSFKYGCRQSEEDGSGESICDFTVQPYKDRPFSPQAARIIRSVDIALHAIHSQYLQSCPLMPGVCSNFVKSGMSAIPADVADVYFQDGDERIEFVEEGQLVQKYLIKTFSSNQQFEVGVWRDGVITLQGSFFKYFPSSYCGKNCQCENTIHFTNTTAAPTENRSKYIYWKTTGVFNGRLWATVLVAIAATGAFVSLILTVYVVHKVCNRTLARRYVGLGILLLLGVMLLFFSVVPFVITPSEATCGFRYVMPGCAYAFSFAIILVKLTSLRDYRLLGLGGEVSNLNQYMFVLFITGVQVAIAVQWWTLRSPLVITSTSNVGVMYACVFDQAEFVLHHSYVMMLIVTSAIYAISVRQETKNMGEARLLLWCCWLCVPVWIVWVIVFLIQDRDYSEPTACVAIVSCATLMLTVIFIPKIHMVAKIKYSISKGSKSFHNGYKLDAEFLYERPYSLPGTLTTNYSTMKTHPRSISNFDASLSY</sequence>
<evidence type="ECO:0000259" key="9">
    <source>
        <dbReference type="PROSITE" id="PS50259"/>
    </source>
</evidence>
<comment type="subcellular location">
    <subcellularLocation>
        <location evidence="1">Membrane</location>
        <topology evidence="1">Multi-pass membrane protein</topology>
    </subcellularLocation>
</comment>
<evidence type="ECO:0000256" key="6">
    <source>
        <dbReference type="ARBA" id="ARBA00023180"/>
    </source>
</evidence>
<feature type="transmembrane region" description="Helical" evidence="7">
    <location>
        <begin position="1554"/>
        <end position="1575"/>
    </location>
</feature>